<dbReference type="GO" id="GO:0098554">
    <property type="term" value="C:cytoplasmic side of endoplasmic reticulum membrane"/>
    <property type="evidence" value="ECO:0007669"/>
    <property type="project" value="TreeGrafter"/>
</dbReference>
<evidence type="ECO:0000256" key="6">
    <source>
        <dbReference type="ARBA" id="ARBA00022989"/>
    </source>
</evidence>
<evidence type="ECO:0000256" key="4">
    <source>
        <dbReference type="ARBA" id="ARBA00022801"/>
    </source>
</evidence>
<evidence type="ECO:0000256" key="2">
    <source>
        <dbReference type="ARBA" id="ARBA00006859"/>
    </source>
</evidence>
<evidence type="ECO:0000256" key="3">
    <source>
        <dbReference type="ARBA" id="ARBA00022692"/>
    </source>
</evidence>
<comment type="similarity">
    <text evidence="2">Belongs to the peptidase A22B family.</text>
</comment>
<evidence type="ECO:0000256" key="8">
    <source>
        <dbReference type="SAM" id="MobiDB-lite"/>
    </source>
</evidence>
<gene>
    <name evidence="10" type="ORF">PPNO1_LOCUS7912</name>
</gene>
<evidence type="ECO:0000313" key="10">
    <source>
        <dbReference type="EMBL" id="CAI4218322.1"/>
    </source>
</evidence>
<keyword evidence="5" id="KW-0256">Endoplasmic reticulum</keyword>
<evidence type="ECO:0000256" key="1">
    <source>
        <dbReference type="ARBA" id="ARBA00004477"/>
    </source>
</evidence>
<comment type="subcellular location">
    <subcellularLocation>
        <location evidence="1">Endoplasmic reticulum membrane</location>
        <topology evidence="1">Multi-pass membrane protein</topology>
    </subcellularLocation>
</comment>
<name>A0A9P1MEH2_9PEZI</name>
<comment type="caution">
    <text evidence="10">The sequence shown here is derived from an EMBL/GenBank/DDBJ whole genome shotgun (WGS) entry which is preliminary data.</text>
</comment>
<evidence type="ECO:0000256" key="9">
    <source>
        <dbReference type="SAM" id="Phobius"/>
    </source>
</evidence>
<dbReference type="GO" id="GO:0098553">
    <property type="term" value="C:lumenal side of endoplasmic reticulum membrane"/>
    <property type="evidence" value="ECO:0007669"/>
    <property type="project" value="TreeGrafter"/>
</dbReference>
<feature type="transmembrane region" description="Helical" evidence="9">
    <location>
        <begin position="118"/>
        <end position="136"/>
    </location>
</feature>
<dbReference type="GO" id="GO:0033619">
    <property type="term" value="P:membrane protein proteolysis"/>
    <property type="evidence" value="ECO:0007669"/>
    <property type="project" value="TreeGrafter"/>
</dbReference>
<feature type="transmembrane region" description="Helical" evidence="9">
    <location>
        <begin position="188"/>
        <end position="209"/>
    </location>
</feature>
<keyword evidence="4" id="KW-0378">Hydrolase</keyword>
<dbReference type="GO" id="GO:0006465">
    <property type="term" value="P:signal peptide processing"/>
    <property type="evidence" value="ECO:0007669"/>
    <property type="project" value="TreeGrafter"/>
</dbReference>
<reference evidence="10" key="1">
    <citation type="submission" date="2022-11" db="EMBL/GenBank/DDBJ databases">
        <authorList>
            <person name="Scott C."/>
            <person name="Bruce N."/>
        </authorList>
    </citation>
    <scope>NUCLEOTIDE SEQUENCE</scope>
</reference>
<keyword evidence="7 9" id="KW-0472">Membrane</keyword>
<feature type="region of interest" description="Disordered" evidence="8">
    <location>
        <begin position="382"/>
        <end position="413"/>
    </location>
</feature>
<feature type="transmembrane region" description="Helical" evidence="9">
    <location>
        <begin position="148"/>
        <end position="168"/>
    </location>
</feature>
<dbReference type="GO" id="GO:0042500">
    <property type="term" value="F:aspartic endopeptidase activity, intramembrane cleaving"/>
    <property type="evidence" value="ECO:0007669"/>
    <property type="project" value="InterPro"/>
</dbReference>
<dbReference type="InterPro" id="IPR006639">
    <property type="entry name" value="Preselin/SPP"/>
</dbReference>
<accession>A0A9P1MEH2</accession>
<dbReference type="Pfam" id="PF04258">
    <property type="entry name" value="Peptidase_A22B"/>
    <property type="match status" value="1"/>
</dbReference>
<dbReference type="AlphaFoldDB" id="A0A9P1MEH2"/>
<feature type="compositionally biased region" description="Basic and acidic residues" evidence="8">
    <location>
        <begin position="402"/>
        <end position="413"/>
    </location>
</feature>
<proteinExistence type="inferred from homology"/>
<feature type="transmembrane region" description="Helical" evidence="9">
    <location>
        <begin position="34"/>
        <end position="53"/>
    </location>
</feature>
<keyword evidence="6 9" id="KW-1133">Transmembrane helix</keyword>
<feature type="transmembrane region" description="Helical" evidence="9">
    <location>
        <begin position="321"/>
        <end position="339"/>
    </location>
</feature>
<dbReference type="SMART" id="SM00730">
    <property type="entry name" value="PSN"/>
    <property type="match status" value="1"/>
</dbReference>
<dbReference type="PANTHER" id="PTHR12174:SF23">
    <property type="entry name" value="MINOR HISTOCOMPATIBILITY ANTIGEN H13"/>
    <property type="match status" value="1"/>
</dbReference>
<dbReference type="PANTHER" id="PTHR12174">
    <property type="entry name" value="SIGNAL PEPTIDE PEPTIDASE"/>
    <property type="match status" value="1"/>
</dbReference>
<evidence type="ECO:0000256" key="7">
    <source>
        <dbReference type="ARBA" id="ARBA00023136"/>
    </source>
</evidence>
<dbReference type="Proteomes" id="UP000838763">
    <property type="component" value="Unassembled WGS sequence"/>
</dbReference>
<protein>
    <submittedName>
        <fullName evidence="10">Uncharacterized protein</fullName>
    </submittedName>
</protein>
<dbReference type="EMBL" id="CALLCH030000017">
    <property type="protein sequence ID" value="CAI4218322.1"/>
    <property type="molecule type" value="Genomic_DNA"/>
</dbReference>
<organism evidence="10 11">
    <name type="scientific">Parascedosporium putredinis</name>
    <dbReference type="NCBI Taxonomy" id="1442378"/>
    <lineage>
        <taxon>Eukaryota</taxon>
        <taxon>Fungi</taxon>
        <taxon>Dikarya</taxon>
        <taxon>Ascomycota</taxon>
        <taxon>Pezizomycotina</taxon>
        <taxon>Sordariomycetes</taxon>
        <taxon>Hypocreomycetidae</taxon>
        <taxon>Microascales</taxon>
        <taxon>Microascaceae</taxon>
        <taxon>Parascedosporium</taxon>
    </lineage>
</organism>
<dbReference type="InterPro" id="IPR007369">
    <property type="entry name" value="Peptidase_A22B_SPP"/>
</dbReference>
<keyword evidence="3 9" id="KW-0812">Transmembrane</keyword>
<sequence length="444" mass="49642">MLGSEKVLETSCPGLSVICGADAIWQWWGRHGDFLVAELKILLITLFILYVSSHATLHRPASAKPSSTALVGLLTQGWFLEFKLHGLFDEKTPLCFHHGLAALMTMVTIIAYNLTNSAFLSNVMGLAFCYATQQLLSPTTFTTGSLVLIGLFVYDIVMVFYTPFMVTVAMKVDAPVKLIIQTGSKSNLLGLGDIVVPGIMVALALRFDLWMHYQRKTRYEPLYLPYGSHAPGTDMVLKGRDLGVRRYVAKRAAYVNVSGNWGEWFWTQALSRRKLGSNGEPTEIFPTYFPKPYFYASIIGYAFGLLCTMTMLILFKHGQPALLYLVPSLIGTLLITGLIRGEIREMMLYNEDGSLDFEDAEVELDESGRLLRFIVSQQWEEEARHQDHSQKEPFGSVSKAESSSKAEDRGVVHANQDRTDIFLLRISGPVAEAGEYRTDNPHED</sequence>
<feature type="compositionally biased region" description="Basic and acidic residues" evidence="8">
    <location>
        <begin position="382"/>
        <end position="391"/>
    </location>
</feature>
<evidence type="ECO:0000256" key="5">
    <source>
        <dbReference type="ARBA" id="ARBA00022824"/>
    </source>
</evidence>
<feature type="transmembrane region" description="Helical" evidence="9">
    <location>
        <begin position="293"/>
        <end position="315"/>
    </location>
</feature>
<dbReference type="OrthoDB" id="29661at2759"/>
<evidence type="ECO:0000313" key="11">
    <source>
        <dbReference type="Proteomes" id="UP000838763"/>
    </source>
</evidence>
<keyword evidence="11" id="KW-1185">Reference proteome</keyword>